<dbReference type="Proteomes" id="UP001527202">
    <property type="component" value="Unassembled WGS sequence"/>
</dbReference>
<accession>A0A410WR75</accession>
<name>A0A410WR75_9BACL</name>
<proteinExistence type="predicted"/>
<sequence length="470" mass="51958">MSQTVFSFADISVAPYKFERIMDLHLDKAVNEHAKLTISGIVPEEMLDRYVEQADENEQIAVSVRDGERTTVIFQGIVTNMAVKAVHNVRTLTIEAQSSTLLMDIRKVTRSFQNKQMTYRGLLDRIAGSYPNSDVVVEAAGGTSIGGLVVQYKETDWEFARRLASRLHLPLIPLCSQKGMKCYVGVPDLGEPHKVDAYNYSIRKNLKDFKRKSENGVSGIDEQNSISYEVSSSSILELGSPVAFQQRKLYVYRASTRMEGGTLTSRYELRDKQGFSCPTLYAYKLAGTSLFGSIKDVSKDKVKVKLHIDGKSSSDESLWFPYSTVYSSPDGSGWYCMPEVGDEVRLYFPDEQEKNAYAASSVDTDSSDPQKRSDPSVKSISTKYGKQIVFKPGSVEIIGSGSLLMRLTDDGGIEINSHKKISISAMEDIEITGGGKVLIQGEEGIDLKQADASLSIMDEVKISGAKVNIE</sequence>
<feature type="domain" description="Gp5/Type VI secretion system Vgr protein OB-fold" evidence="2">
    <location>
        <begin position="298"/>
        <end position="358"/>
    </location>
</feature>
<organism evidence="4 5">
    <name type="scientific">Paenibacillus chitinolyticus</name>
    <dbReference type="NCBI Taxonomy" id="79263"/>
    <lineage>
        <taxon>Bacteria</taxon>
        <taxon>Bacillati</taxon>
        <taxon>Bacillota</taxon>
        <taxon>Bacilli</taxon>
        <taxon>Bacillales</taxon>
        <taxon>Paenibacillaceae</taxon>
        <taxon>Paenibacillus</taxon>
    </lineage>
</organism>
<evidence type="ECO:0000313" key="4">
    <source>
        <dbReference type="EMBL" id="QAV16929.1"/>
    </source>
</evidence>
<dbReference type="EMBL" id="JAMDMJ010000036">
    <property type="protein sequence ID" value="MCY9598899.1"/>
    <property type="molecule type" value="Genomic_DNA"/>
</dbReference>
<evidence type="ECO:0000313" key="5">
    <source>
        <dbReference type="Proteomes" id="UP000288943"/>
    </source>
</evidence>
<dbReference type="Pfam" id="PF04717">
    <property type="entry name" value="Phage_base_V"/>
    <property type="match status" value="1"/>
</dbReference>
<dbReference type="EMBL" id="CP026520">
    <property type="protein sequence ID" value="QAV16929.1"/>
    <property type="molecule type" value="Genomic_DNA"/>
</dbReference>
<evidence type="ECO:0000313" key="6">
    <source>
        <dbReference type="Proteomes" id="UP001527202"/>
    </source>
</evidence>
<keyword evidence="6" id="KW-1185">Reference proteome</keyword>
<dbReference type="Gene3D" id="2.30.110.50">
    <property type="match status" value="1"/>
</dbReference>
<dbReference type="GeneID" id="95374016"/>
<dbReference type="Gene3D" id="3.55.50.10">
    <property type="entry name" value="Baseplate protein-like domains"/>
    <property type="match status" value="1"/>
</dbReference>
<dbReference type="RefSeq" id="WP_042232047.1">
    <property type="nucleotide sequence ID" value="NZ_CP026520.1"/>
</dbReference>
<gene>
    <name evidence="3" type="ORF">M5X16_24380</name>
    <name evidence="4" type="ORF">PC41400_04190</name>
</gene>
<reference evidence="3 6" key="2">
    <citation type="submission" date="2022-05" db="EMBL/GenBank/DDBJ databases">
        <title>Genome Sequencing of Bee-Associated Microbes.</title>
        <authorList>
            <person name="Dunlap C."/>
        </authorList>
    </citation>
    <scope>NUCLEOTIDE SEQUENCE [LARGE SCALE GENOMIC DNA]</scope>
    <source>
        <strain evidence="3 6">NRRL B-23120</strain>
    </source>
</reference>
<dbReference type="KEGG" id="pchi:PC41400_04190"/>
<dbReference type="InterPro" id="IPR006531">
    <property type="entry name" value="Gp5/Vgr_OB"/>
</dbReference>
<dbReference type="OrthoDB" id="95423at2"/>
<reference evidence="4 5" key="1">
    <citation type="submission" date="2018-01" db="EMBL/GenBank/DDBJ databases">
        <title>The whole genome sequencing and assembly of Paenibacillus chitinolyticus KCCM 41400 strain.</title>
        <authorList>
            <person name="Kim J.-Y."/>
            <person name="Park M.-K."/>
            <person name="Lee Y.-J."/>
            <person name="Yi H."/>
            <person name="Bahn Y.-S."/>
            <person name="Kim J.F."/>
            <person name="Lee D.-W."/>
        </authorList>
    </citation>
    <scope>NUCLEOTIDE SEQUENCE [LARGE SCALE GENOMIC DNA]</scope>
    <source>
        <strain evidence="4 5">KCCM 41400</strain>
    </source>
</reference>
<evidence type="ECO:0000259" key="2">
    <source>
        <dbReference type="Pfam" id="PF04717"/>
    </source>
</evidence>
<protein>
    <submittedName>
        <fullName evidence="3">Contractile injection system protein, VgrG/Pvc8 family</fullName>
    </submittedName>
    <submittedName>
        <fullName evidence="4">Phage tail protein</fullName>
    </submittedName>
</protein>
<dbReference type="AlphaFoldDB" id="A0A410WR75"/>
<evidence type="ECO:0000313" key="3">
    <source>
        <dbReference type="EMBL" id="MCY9598899.1"/>
    </source>
</evidence>
<dbReference type="SUPFAM" id="SSF69279">
    <property type="entry name" value="Phage tail proteins"/>
    <property type="match status" value="1"/>
</dbReference>
<evidence type="ECO:0000256" key="1">
    <source>
        <dbReference type="SAM" id="MobiDB-lite"/>
    </source>
</evidence>
<dbReference type="SUPFAM" id="SSF69255">
    <property type="entry name" value="gp5 N-terminal domain-like"/>
    <property type="match status" value="1"/>
</dbReference>
<feature type="region of interest" description="Disordered" evidence="1">
    <location>
        <begin position="358"/>
        <end position="379"/>
    </location>
</feature>
<dbReference type="Proteomes" id="UP000288943">
    <property type="component" value="Chromosome"/>
</dbReference>